<reference evidence="3" key="2">
    <citation type="journal article" date="2023" name="IMA Fungus">
        <title>Comparative genomic study of the Penicillium genus elucidates a diverse pangenome and 15 lateral gene transfer events.</title>
        <authorList>
            <person name="Petersen C."/>
            <person name="Sorensen T."/>
            <person name="Nielsen M.R."/>
            <person name="Sondergaard T.E."/>
            <person name="Sorensen J.L."/>
            <person name="Fitzpatrick D.A."/>
            <person name="Frisvad J.C."/>
            <person name="Nielsen K.L."/>
        </authorList>
    </citation>
    <scope>NUCLEOTIDE SEQUENCE</scope>
    <source>
        <strain evidence="3">IBT 29495</strain>
    </source>
</reference>
<keyword evidence="2" id="KW-1133">Transmembrane helix</keyword>
<feature type="compositionally biased region" description="Polar residues" evidence="1">
    <location>
        <begin position="394"/>
        <end position="409"/>
    </location>
</feature>
<feature type="compositionally biased region" description="Basic and acidic residues" evidence="1">
    <location>
        <begin position="735"/>
        <end position="751"/>
    </location>
</feature>
<feature type="region of interest" description="Disordered" evidence="1">
    <location>
        <begin position="339"/>
        <end position="434"/>
    </location>
</feature>
<sequence>MLGLTAVIAIAACGAAIFIAVSVVSIIVWVRYRKERHAIRLLGFTQRQGRRNRGLQSFPEEALTELSRTEGSILRAHGHLPYGKPTEWGQLTSRESLHHRKTDSESSFPFTEKARSFRNSLSRSRSKRLSRASHKRMSSLATLGELSESISLSSPPPKTSISISKADVPLSAVEGILELPAESTPRQTPELNENGAGFHLGMKPVSPEWPLLLRERSTLSDDRNSSGPFDSTLTFEESPTRIRGGSIASQTAGMMPGHSIPPPPPTAYPPDRFSYARNDSVMRLSSMSLDTTNSSILDDGRNGSSADTDLTSPTFPSGTFVPFSAADVGVKDGRRSFIATNTSIPPMHSFPVRSSSITENRHKSASLSPRRSLTTHHLGTFGDRWSGAPRRSDSMSSANPPSRHASQSGPPVGYLRYQNPAPSDWRSSGSHMPSVPRVNQFQNSTGYHNDNMEKDPFYVGSPGGGTLFHQIRSPGKATNTINSRSPIRRDSLSLKNTLPSALKGGNSKRKGHRRQNCVRISIHPPMTFGSTTFSPTVEEEPEDFDKMEEVDLREVSINNPSKFLPSLSPRTASPLSSSRRSKYGSRHGKPGLGLGSLGPLVEEPQPPMYDESPCKKRNRAPAAMPANKLPFENNRAFPELFTSLPLPHDSLTHTPSPERVPPAWKLTETSFTPNENSPSSPRRSAVKGPRSQPGVTATRSRPPRVPSTSDYALDSPLASPTRLPLVMSITGTEGSDWRRSTESVKHAKTDTPNRSIRRARDSMSSLDNRLGPIGGTSALYGPRRSAMVQDRVTIFEDSNRTTSPSKTSMPLPTGSFHTPGSSPTRGKNTRPRSMPNNQRLPPHMSSHHAPPTPTSPRRGMTTPTGKVLGVGNGAATPASLYDGDGFLRE</sequence>
<comment type="caution">
    <text evidence="3">The sequence shown here is derived from an EMBL/GenBank/DDBJ whole genome shotgun (WGS) entry which is preliminary data.</text>
</comment>
<feature type="region of interest" description="Disordered" evidence="1">
    <location>
        <begin position="557"/>
        <end position="620"/>
    </location>
</feature>
<evidence type="ECO:0000313" key="4">
    <source>
        <dbReference type="Proteomes" id="UP001149954"/>
    </source>
</evidence>
<dbReference type="Proteomes" id="UP001149954">
    <property type="component" value="Unassembled WGS sequence"/>
</dbReference>
<evidence type="ECO:0000256" key="2">
    <source>
        <dbReference type="SAM" id="Phobius"/>
    </source>
</evidence>
<organism evidence="3 4">
    <name type="scientific">Penicillium fimorum</name>
    <dbReference type="NCBI Taxonomy" id="1882269"/>
    <lineage>
        <taxon>Eukaryota</taxon>
        <taxon>Fungi</taxon>
        <taxon>Dikarya</taxon>
        <taxon>Ascomycota</taxon>
        <taxon>Pezizomycotina</taxon>
        <taxon>Eurotiomycetes</taxon>
        <taxon>Eurotiomycetidae</taxon>
        <taxon>Eurotiales</taxon>
        <taxon>Aspergillaceae</taxon>
        <taxon>Penicillium</taxon>
    </lineage>
</organism>
<evidence type="ECO:0000256" key="1">
    <source>
        <dbReference type="SAM" id="MobiDB-lite"/>
    </source>
</evidence>
<keyword evidence="2" id="KW-0812">Transmembrane</keyword>
<feature type="region of interest" description="Disordered" evidence="1">
    <location>
        <begin position="668"/>
        <end position="718"/>
    </location>
</feature>
<feature type="compositionally biased region" description="Polar residues" evidence="1">
    <location>
        <begin position="568"/>
        <end position="578"/>
    </location>
</feature>
<gene>
    <name evidence="3" type="ORF">N7463_001965</name>
</gene>
<accession>A0A9W9XYG6</accession>
<dbReference type="EMBL" id="JAPWDS010000002">
    <property type="protein sequence ID" value="KAJ5512413.1"/>
    <property type="molecule type" value="Genomic_DNA"/>
</dbReference>
<evidence type="ECO:0000313" key="3">
    <source>
        <dbReference type="EMBL" id="KAJ5512413.1"/>
    </source>
</evidence>
<feature type="compositionally biased region" description="Polar residues" evidence="1">
    <location>
        <begin position="291"/>
        <end position="317"/>
    </location>
</feature>
<feature type="compositionally biased region" description="Basic residues" evidence="1">
    <location>
        <begin position="579"/>
        <end position="589"/>
    </location>
</feature>
<feature type="region of interest" description="Disordered" evidence="1">
    <location>
        <begin position="795"/>
        <end position="889"/>
    </location>
</feature>
<dbReference type="AlphaFoldDB" id="A0A9W9XYG6"/>
<reference evidence="3" key="1">
    <citation type="submission" date="2022-12" db="EMBL/GenBank/DDBJ databases">
        <authorList>
            <person name="Petersen C."/>
        </authorList>
    </citation>
    <scope>NUCLEOTIDE SEQUENCE</scope>
    <source>
        <strain evidence="3">IBT 29495</strain>
    </source>
</reference>
<feature type="compositionally biased region" description="Polar residues" evidence="1">
    <location>
        <begin position="365"/>
        <end position="377"/>
    </location>
</feature>
<feature type="region of interest" description="Disordered" evidence="1">
    <location>
        <begin position="291"/>
        <end position="324"/>
    </location>
</feature>
<proteinExistence type="predicted"/>
<keyword evidence="2" id="KW-0472">Membrane</keyword>
<protein>
    <submittedName>
        <fullName evidence="3">Uncharacterized protein</fullName>
    </submittedName>
</protein>
<feature type="compositionally biased region" description="Polar residues" evidence="1">
    <location>
        <begin position="425"/>
        <end position="434"/>
    </location>
</feature>
<keyword evidence="4" id="KW-1185">Reference proteome</keyword>
<dbReference type="OrthoDB" id="3546893at2759"/>
<name>A0A9W9XYG6_9EURO</name>
<feature type="region of interest" description="Disordered" evidence="1">
    <location>
        <begin position="733"/>
        <end position="780"/>
    </location>
</feature>
<feature type="compositionally biased region" description="Polar residues" evidence="1">
    <location>
        <begin position="800"/>
        <end position="826"/>
    </location>
</feature>
<feature type="transmembrane region" description="Helical" evidence="2">
    <location>
        <begin position="6"/>
        <end position="30"/>
    </location>
</feature>